<dbReference type="EMBL" id="AP023213">
    <property type="protein sequence ID" value="BCO11407.1"/>
    <property type="molecule type" value="Genomic_DNA"/>
</dbReference>
<gene>
    <name evidence="1" type="ORF">GEOBRER4_n2289</name>
</gene>
<accession>A0A7R7FTI4</accession>
<dbReference type="Proteomes" id="UP000515472">
    <property type="component" value="Chromosome"/>
</dbReference>
<reference evidence="1 2" key="1">
    <citation type="submission" date="2020-06" db="EMBL/GenBank/DDBJ databases">
        <title>Interaction of electrochemicaly active bacteria, Geobacter bremensis R4 on different carbon anode.</title>
        <authorList>
            <person name="Meng L."/>
            <person name="Yoshida N."/>
        </authorList>
    </citation>
    <scope>NUCLEOTIDE SEQUENCE [LARGE SCALE GENOMIC DNA]</scope>
    <source>
        <strain evidence="1 2">R4</strain>
    </source>
</reference>
<evidence type="ECO:0000313" key="2">
    <source>
        <dbReference type="Proteomes" id="UP000515472"/>
    </source>
</evidence>
<evidence type="ECO:0000313" key="1">
    <source>
        <dbReference type="EMBL" id="BCO11407.1"/>
    </source>
</evidence>
<organism evidence="1 2">
    <name type="scientific">Citrifermentans bremense</name>
    <dbReference type="NCBI Taxonomy" id="60035"/>
    <lineage>
        <taxon>Bacteria</taxon>
        <taxon>Pseudomonadati</taxon>
        <taxon>Thermodesulfobacteriota</taxon>
        <taxon>Desulfuromonadia</taxon>
        <taxon>Geobacterales</taxon>
        <taxon>Geobacteraceae</taxon>
        <taxon>Citrifermentans</taxon>
    </lineage>
</organism>
<dbReference type="AlphaFoldDB" id="A0A7R7FTI4"/>
<name>A0A7R7FTI4_9BACT</name>
<proteinExistence type="predicted"/>
<sequence>MQQRPRSTTLNYYRDRVFKQATIRYLLGDHLEELSKIGNIPQLRVG</sequence>
<protein>
    <submittedName>
        <fullName evidence="1">Uncharacterized protein</fullName>
    </submittedName>
</protein>
<keyword evidence="2" id="KW-1185">Reference proteome</keyword>